<dbReference type="AlphaFoldDB" id="A0A7J5A8C3"/>
<evidence type="ECO:0000313" key="2">
    <source>
        <dbReference type="EMBL" id="KAB1153822.1"/>
    </source>
</evidence>
<feature type="signal peptide" evidence="1">
    <location>
        <begin position="1"/>
        <end position="22"/>
    </location>
</feature>
<comment type="caution">
    <text evidence="2">The sequence shown here is derived from an EMBL/GenBank/DDBJ whole genome shotgun (WGS) entry which is preliminary data.</text>
</comment>
<keyword evidence="1" id="KW-0732">Signal</keyword>
<evidence type="ECO:0000313" key="3">
    <source>
        <dbReference type="Proteomes" id="UP000467305"/>
    </source>
</evidence>
<proteinExistence type="predicted"/>
<organism evidence="2 3">
    <name type="scientific">Tenacibaculum aiptasiae</name>
    <dbReference type="NCBI Taxonomy" id="426481"/>
    <lineage>
        <taxon>Bacteria</taxon>
        <taxon>Pseudomonadati</taxon>
        <taxon>Bacteroidota</taxon>
        <taxon>Flavobacteriia</taxon>
        <taxon>Flavobacteriales</taxon>
        <taxon>Flavobacteriaceae</taxon>
        <taxon>Tenacibaculum</taxon>
    </lineage>
</organism>
<protein>
    <recommendedName>
        <fullName evidence="4">DUF1579 domain-containing protein</fullName>
    </recommendedName>
</protein>
<evidence type="ECO:0000256" key="1">
    <source>
        <dbReference type="SAM" id="SignalP"/>
    </source>
</evidence>
<reference evidence="2 3" key="1">
    <citation type="submission" date="2019-09" db="EMBL/GenBank/DDBJ databases">
        <authorList>
            <person name="Cao W.R."/>
        </authorList>
    </citation>
    <scope>NUCLEOTIDE SEQUENCE [LARGE SCALE GENOMIC DNA]</scope>
    <source>
        <strain evidence="3">a4</strain>
    </source>
</reference>
<evidence type="ECO:0008006" key="4">
    <source>
        <dbReference type="Google" id="ProtNLM"/>
    </source>
</evidence>
<dbReference type="EMBL" id="WAAU01000030">
    <property type="protein sequence ID" value="KAB1153822.1"/>
    <property type="molecule type" value="Genomic_DNA"/>
</dbReference>
<gene>
    <name evidence="2" type="ORF">F7018_15130</name>
</gene>
<dbReference type="Proteomes" id="UP000467305">
    <property type="component" value="Unassembled WGS sequence"/>
</dbReference>
<dbReference type="OrthoDB" id="1121396at2"/>
<name>A0A7J5A8C3_9FLAO</name>
<dbReference type="RefSeq" id="WP_150900943.1">
    <property type="nucleotide sequence ID" value="NZ_WAAU01000030.1"/>
</dbReference>
<keyword evidence="3" id="KW-1185">Reference proteome</keyword>
<feature type="chain" id="PRO_5029912219" description="DUF1579 domain-containing protein" evidence="1">
    <location>
        <begin position="23"/>
        <end position="173"/>
    </location>
</feature>
<accession>A0A7J5A8C3</accession>
<sequence>MARFIIYVTLFTLSTIFSEVNAQNKAIKPCSSPEYSQFDFWLGNWNVYDTKNNLIGTNNIIKLSNACAIQENWVSKTSKNKGTSYNYYNKSDNSWNQLWVDNTGFSLELKGHYDTNKMVLKSKLIKSQNGDFYNQITWTKNSDGSVTQVWDYIDKNHKKIKEVFKGVYKKQEN</sequence>